<dbReference type="PROSITE" id="PS50006">
    <property type="entry name" value="FHA_DOMAIN"/>
    <property type="match status" value="1"/>
</dbReference>
<dbReference type="PANTHER" id="PTHR46210:SF1">
    <property type="entry name" value="FHA DOMAIN-CONTAINING PROTEIN"/>
    <property type="match status" value="1"/>
</dbReference>
<keyword evidence="1" id="KW-0479">Metal-binding</keyword>
<evidence type="ECO:0000259" key="5">
    <source>
        <dbReference type="PROSITE" id="PS50006"/>
    </source>
</evidence>
<dbReference type="SUPFAM" id="SSF57850">
    <property type="entry name" value="RING/U-box"/>
    <property type="match status" value="1"/>
</dbReference>
<reference evidence="7 8" key="1">
    <citation type="submission" date="2014-06" db="EMBL/GenBank/DDBJ databases">
        <authorList>
            <person name="Swart Estienne"/>
        </authorList>
    </citation>
    <scope>NUCLEOTIDE SEQUENCE [LARGE SCALE GENOMIC DNA]</scope>
    <source>
        <strain evidence="7 8">130c</strain>
    </source>
</reference>
<evidence type="ECO:0000256" key="2">
    <source>
        <dbReference type="ARBA" id="ARBA00022771"/>
    </source>
</evidence>
<dbReference type="InterPro" id="IPR013083">
    <property type="entry name" value="Znf_RING/FYVE/PHD"/>
</dbReference>
<keyword evidence="4" id="KW-0175">Coiled coil</keyword>
<dbReference type="EMBL" id="CCKQ01004128">
    <property type="protein sequence ID" value="CDW75264.1"/>
    <property type="molecule type" value="Genomic_DNA"/>
</dbReference>
<proteinExistence type="predicted"/>
<feature type="coiled-coil region" evidence="4">
    <location>
        <begin position="188"/>
        <end position="215"/>
    </location>
</feature>
<dbReference type="InterPro" id="IPR011016">
    <property type="entry name" value="Znf_RING-CH"/>
</dbReference>
<feature type="domain" description="FHA" evidence="5">
    <location>
        <begin position="445"/>
        <end position="491"/>
    </location>
</feature>
<dbReference type="OrthoDB" id="264354at2759"/>
<accession>A0A078A3C5</accession>
<sequence>MNLIHLEQRSFDRNNNSTIGDNISRHNIFSGLSPVYPARQVKIMSKTWHRDSHGLFDFEASIYIQRSQTDEMNILPPKATSIKQREDSLATVIYSQGKYFVYHANDIDVNSNNLNQTIKQTEEMTQVIMDLTKKVYLVVKNLTLKGKKSSLRESQRFDDFDENKGIILRVGDIVKFGRVPFRIKESSVQKSLNRIESQQNQDNSLEKNITDVESEGDQDINQVINDMIMTQAKQDSPRRRIILNNMHDGGILDHQESDIMYAASPRQADILQDSIDDPYRLASFNNRESNFHDIQNSLFSNNEFLVPQLFMTKNHSLNDQKQKLQDETEKLLMLNKNSKSAKVANVKSCRICLGEENDIDNELINPCKCAGTMKYIHLQCLQEWLNDYVKDSKKKIEIYKINRPTDGQYLIMEVLGMPNGRTFQIIRLSERHTLKVVSCLTPNKYIQGRGHDSDVRVADISVSRCHSLLRYDQDRNLIILTDYHSKFGTLLLLRKPAQLSTKLNKEFMIQTGRTMLTLTLQDVPTPFINKICSCVVSKKQKEQHLKKQLALDFEYFQCTDYLPKDLLKRKRELFGDLLSKIISPQTSKHETKRDELGPNDEEMHQYFSELTQHNQGISRSNLSNQKHTGKLNQVAPLIAFNQFANGNITQTENLTIGLNTARQNNKERSISVRLVQSSENNQINTQTRFANPNSRPQSNAMTQHQLTVNNSPSPRALNIQPTVDFRIRVNETHQQLATPSNPQNIREEIKEEEEEKLMDEICKEQEEKDSLQKPVNSNANINLQFDPQRDNPSQFEITSNMNRTQQLLNRQQMGTVNAQEEQEQIGFQ</sequence>
<dbReference type="GO" id="GO:0008270">
    <property type="term" value="F:zinc ion binding"/>
    <property type="evidence" value="ECO:0007669"/>
    <property type="project" value="UniProtKB-KW"/>
</dbReference>
<dbReference type="SMART" id="SM00744">
    <property type="entry name" value="RINGv"/>
    <property type="match status" value="1"/>
</dbReference>
<dbReference type="InParanoid" id="A0A078A3C5"/>
<name>A0A078A3C5_STYLE</name>
<dbReference type="Proteomes" id="UP000039865">
    <property type="component" value="Unassembled WGS sequence"/>
</dbReference>
<organism evidence="7 8">
    <name type="scientific">Stylonychia lemnae</name>
    <name type="common">Ciliate</name>
    <dbReference type="NCBI Taxonomy" id="5949"/>
    <lineage>
        <taxon>Eukaryota</taxon>
        <taxon>Sar</taxon>
        <taxon>Alveolata</taxon>
        <taxon>Ciliophora</taxon>
        <taxon>Intramacronucleata</taxon>
        <taxon>Spirotrichea</taxon>
        <taxon>Stichotrichia</taxon>
        <taxon>Sporadotrichida</taxon>
        <taxon>Oxytrichidae</taxon>
        <taxon>Stylonychinae</taxon>
        <taxon>Stylonychia</taxon>
    </lineage>
</organism>
<dbReference type="CDD" id="cd16495">
    <property type="entry name" value="RING_CH-C4HC3_MARCH"/>
    <property type="match status" value="1"/>
</dbReference>
<evidence type="ECO:0000313" key="8">
    <source>
        <dbReference type="Proteomes" id="UP000039865"/>
    </source>
</evidence>
<dbReference type="InterPro" id="IPR008984">
    <property type="entry name" value="SMAD_FHA_dom_sf"/>
</dbReference>
<dbReference type="AlphaFoldDB" id="A0A078A3C5"/>
<protein>
    <submittedName>
        <fullName evidence="7">Fha domain</fullName>
    </submittedName>
</protein>
<feature type="domain" description="RING-CH-type" evidence="6">
    <location>
        <begin position="341"/>
        <end position="404"/>
    </location>
</feature>
<dbReference type="Gene3D" id="2.60.200.20">
    <property type="match status" value="1"/>
</dbReference>
<dbReference type="CDD" id="cd00060">
    <property type="entry name" value="FHA"/>
    <property type="match status" value="1"/>
</dbReference>
<keyword evidence="8" id="KW-1185">Reference proteome</keyword>
<dbReference type="InterPro" id="IPR000253">
    <property type="entry name" value="FHA_dom"/>
</dbReference>
<keyword evidence="2" id="KW-0863">Zinc-finger</keyword>
<evidence type="ECO:0000313" key="7">
    <source>
        <dbReference type="EMBL" id="CDW75264.1"/>
    </source>
</evidence>
<dbReference type="SUPFAM" id="SSF49879">
    <property type="entry name" value="SMAD/FHA domain"/>
    <property type="match status" value="1"/>
</dbReference>
<keyword evidence="3" id="KW-0862">Zinc</keyword>
<evidence type="ECO:0000256" key="3">
    <source>
        <dbReference type="ARBA" id="ARBA00022833"/>
    </source>
</evidence>
<dbReference type="Pfam" id="PF00498">
    <property type="entry name" value="FHA"/>
    <property type="match status" value="1"/>
</dbReference>
<evidence type="ECO:0000256" key="1">
    <source>
        <dbReference type="ARBA" id="ARBA00022723"/>
    </source>
</evidence>
<dbReference type="Pfam" id="PF12906">
    <property type="entry name" value="RINGv"/>
    <property type="match status" value="1"/>
</dbReference>
<dbReference type="PROSITE" id="PS51292">
    <property type="entry name" value="ZF_RING_CH"/>
    <property type="match status" value="1"/>
</dbReference>
<dbReference type="PANTHER" id="PTHR46210">
    <property type="entry name" value="FHA DOMAIN-CONTAINING PROTEIN"/>
    <property type="match status" value="1"/>
</dbReference>
<evidence type="ECO:0000259" key="6">
    <source>
        <dbReference type="PROSITE" id="PS51292"/>
    </source>
</evidence>
<dbReference type="Gene3D" id="3.30.40.10">
    <property type="entry name" value="Zinc/RING finger domain, C3HC4 (zinc finger)"/>
    <property type="match status" value="1"/>
</dbReference>
<gene>
    <name evidence="7" type="primary">Contig15105.g16106</name>
    <name evidence="7" type="ORF">STYLEM_4251</name>
</gene>
<evidence type="ECO:0000256" key="4">
    <source>
        <dbReference type="SAM" id="Coils"/>
    </source>
</evidence>